<evidence type="ECO:0000256" key="10">
    <source>
        <dbReference type="ARBA" id="ARBA00022989"/>
    </source>
</evidence>
<dbReference type="GO" id="GO:0042773">
    <property type="term" value="P:ATP synthesis coupled electron transport"/>
    <property type="evidence" value="ECO:0007669"/>
    <property type="project" value="InterPro"/>
</dbReference>
<keyword evidence="13 16" id="KW-0496">Mitochondrion</keyword>
<feature type="transmembrane region" description="Helical" evidence="16">
    <location>
        <begin position="113"/>
        <end position="133"/>
    </location>
</feature>
<gene>
    <name evidence="20" type="primary">ND5</name>
</gene>
<feature type="transmembrane region" description="Helical" evidence="16">
    <location>
        <begin position="339"/>
        <end position="358"/>
    </location>
</feature>
<keyword evidence="4 16" id="KW-0813">Transport</keyword>
<evidence type="ECO:0000256" key="5">
    <source>
        <dbReference type="ARBA" id="ARBA00022660"/>
    </source>
</evidence>
<dbReference type="GO" id="GO:0003954">
    <property type="term" value="F:NADH dehydrogenase activity"/>
    <property type="evidence" value="ECO:0007669"/>
    <property type="project" value="TreeGrafter"/>
</dbReference>
<keyword evidence="14 16" id="KW-0472">Membrane</keyword>
<keyword evidence="9" id="KW-0249">Electron transport</keyword>
<dbReference type="Pfam" id="PF00662">
    <property type="entry name" value="Proton_antipo_N"/>
    <property type="match status" value="1"/>
</dbReference>
<evidence type="ECO:0000256" key="4">
    <source>
        <dbReference type="ARBA" id="ARBA00022448"/>
    </source>
</evidence>
<feature type="transmembrane region" description="Helical" evidence="16">
    <location>
        <begin position="557"/>
        <end position="577"/>
    </location>
</feature>
<dbReference type="InterPro" id="IPR001516">
    <property type="entry name" value="Proton_antipo_N"/>
</dbReference>
<sequence length="578" mass="64363">MMAPKFNIAGFASNLVFTLLMMMAVPTIFMVMSQQPMLLEWTMASVSSTPIMFTVIADSIGMLFSCTVLFISGNVLMFSTVYMKDDKFINRFTILVLLFVLSMNLLIFIPHFMILLIGWDGLGITSFILVIYYQNPKSLAAGMVTALTNRIGDVMLLLAIAWTLNQGHWYIMNMWSTDMSIMQIAAITIAAMTKSAQMPFSSWLPAAMAAPTPVSALVHSSTLVTAGVFLLIRFYPFLHTFYYFNTLLLMFAVSTMLMAGLSATTECDMKKIIALSTLSQLGMMMTSLGLNMPQLAYFHMLTHALFKALLFVCAGSFINAHLHSQDLRWMGNLTHQMPVATSCITLANLALCGFPFMAGFYSKDLIMESAINMQNNLFMVSLSLFSIGLTSFYFMRFSLVVMWGSYSGPLLINMKEQMNIIKPMVALSTLSIFAGSAMSWIPPMSTSMFVLPMSLKLSPIIMVILGLVSAWGLYTLNSHSDCVLMLNPISHYASCMMWYLVPLSSQFTMKWPMWLAHNYLKSVDQGWLETASGQGMNQLILKNSNSYLTEAPKSPSLYLVVSASSTVTIISMLVIFYL</sequence>
<evidence type="ECO:0000256" key="11">
    <source>
        <dbReference type="ARBA" id="ARBA00023027"/>
    </source>
</evidence>
<evidence type="ECO:0000313" key="20">
    <source>
        <dbReference type="EMBL" id="AOR07209.1"/>
    </source>
</evidence>
<dbReference type="InterPro" id="IPR003945">
    <property type="entry name" value="NU5C-like"/>
</dbReference>
<feature type="transmembrane region" description="Helical" evidence="16">
    <location>
        <begin position="453"/>
        <end position="476"/>
    </location>
</feature>
<comment type="similarity">
    <text evidence="16">Belongs to the complex I subunit 5 family.</text>
</comment>
<geneLocation type="mitochondrion" evidence="20"/>
<feature type="domain" description="NADH:quinone oxidoreductase/Mrp antiporter transmembrane" evidence="17">
    <location>
        <begin position="112"/>
        <end position="388"/>
    </location>
</feature>
<comment type="catalytic activity">
    <reaction evidence="15 16">
        <text>a ubiquinone + NADH + 5 H(+)(in) = a ubiquinol + NAD(+) + 4 H(+)(out)</text>
        <dbReference type="Rhea" id="RHEA:29091"/>
        <dbReference type="Rhea" id="RHEA-COMP:9565"/>
        <dbReference type="Rhea" id="RHEA-COMP:9566"/>
        <dbReference type="ChEBI" id="CHEBI:15378"/>
        <dbReference type="ChEBI" id="CHEBI:16389"/>
        <dbReference type="ChEBI" id="CHEBI:17976"/>
        <dbReference type="ChEBI" id="CHEBI:57540"/>
        <dbReference type="ChEBI" id="CHEBI:57945"/>
        <dbReference type="EC" id="7.1.1.2"/>
    </reaction>
</comment>
<evidence type="ECO:0000259" key="17">
    <source>
        <dbReference type="Pfam" id="PF00361"/>
    </source>
</evidence>
<keyword evidence="6 16" id="KW-0812">Transmembrane</keyword>
<dbReference type="InterPro" id="IPR010934">
    <property type="entry name" value="NADH_DH_su5_C"/>
</dbReference>
<feature type="transmembrane region" description="Helical" evidence="16">
    <location>
        <begin position="214"/>
        <end position="235"/>
    </location>
</feature>
<keyword evidence="7" id="KW-0999">Mitochondrion inner membrane</keyword>
<dbReference type="EMBL" id="KU728912">
    <property type="protein sequence ID" value="AOR07209.1"/>
    <property type="molecule type" value="Genomic_DNA"/>
</dbReference>
<dbReference type="GO" id="GO:0008137">
    <property type="term" value="F:NADH dehydrogenase (ubiquinone) activity"/>
    <property type="evidence" value="ECO:0007669"/>
    <property type="project" value="UniProtKB-EC"/>
</dbReference>
<feature type="domain" description="NADH-Ubiquinone oxidoreductase (complex I) chain 5 N-terminal" evidence="18">
    <location>
        <begin position="45"/>
        <end position="92"/>
    </location>
</feature>
<feature type="domain" description="NADH dehydrogenase subunit 5 C-terminal" evidence="19">
    <location>
        <begin position="393"/>
        <end position="572"/>
    </location>
</feature>
<reference evidence="20" key="1">
    <citation type="journal article" date="2017" name="Proc. R. Soc. B">
        <title>Punctuated invasion of water, ice, snow and terrestrial ecozones by segmented worms (Oligochaeta: Enchytraeidae: Mesenchytraeus).</title>
        <authorList>
            <person name="Lang S.A."/>
            <person name="Saglam N."/>
            <person name="Kawash J."/>
            <person name="Shain D.H."/>
        </authorList>
    </citation>
    <scope>NUCLEOTIDE SEQUENCE</scope>
</reference>
<feature type="transmembrane region" description="Helical" evidence="16">
    <location>
        <begin position="241"/>
        <end position="260"/>
    </location>
</feature>
<proteinExistence type="inferred from homology"/>
<evidence type="ECO:0000256" key="1">
    <source>
        <dbReference type="ARBA" id="ARBA00004448"/>
    </source>
</evidence>
<dbReference type="Pfam" id="PF06455">
    <property type="entry name" value="NADH5_C"/>
    <property type="match status" value="1"/>
</dbReference>
<dbReference type="Pfam" id="PF00361">
    <property type="entry name" value="Proton_antipo_M"/>
    <property type="match status" value="1"/>
</dbReference>
<comment type="subcellular location">
    <subcellularLocation>
        <location evidence="1">Mitochondrion inner membrane</location>
        <topology evidence="1">Multi-pass membrane protein</topology>
    </subcellularLocation>
</comment>
<feature type="transmembrane region" description="Helical" evidence="16">
    <location>
        <begin position="12"/>
        <end position="31"/>
    </location>
</feature>
<evidence type="ECO:0000256" key="16">
    <source>
        <dbReference type="RuleBase" id="RU003404"/>
    </source>
</evidence>
<dbReference type="GO" id="GO:0015990">
    <property type="term" value="P:electron transport coupled proton transport"/>
    <property type="evidence" value="ECO:0007669"/>
    <property type="project" value="TreeGrafter"/>
</dbReference>
<evidence type="ECO:0000256" key="15">
    <source>
        <dbReference type="ARBA" id="ARBA00049551"/>
    </source>
</evidence>
<feature type="transmembrane region" description="Helical" evidence="16">
    <location>
        <begin position="296"/>
        <end position="318"/>
    </location>
</feature>
<evidence type="ECO:0000256" key="8">
    <source>
        <dbReference type="ARBA" id="ARBA00022967"/>
    </source>
</evidence>
<evidence type="ECO:0000259" key="19">
    <source>
        <dbReference type="Pfam" id="PF06455"/>
    </source>
</evidence>
<evidence type="ECO:0000256" key="12">
    <source>
        <dbReference type="ARBA" id="ARBA00023075"/>
    </source>
</evidence>
<dbReference type="PANTHER" id="PTHR42829">
    <property type="entry name" value="NADH-UBIQUINONE OXIDOREDUCTASE CHAIN 5"/>
    <property type="match status" value="1"/>
</dbReference>
<protein>
    <recommendedName>
        <fullName evidence="3 16">NADH-ubiquinone oxidoreductase chain 5</fullName>
        <ecNumber evidence="2 16">7.1.1.2</ecNumber>
    </recommendedName>
</protein>
<evidence type="ECO:0000259" key="18">
    <source>
        <dbReference type="Pfam" id="PF00662"/>
    </source>
</evidence>
<dbReference type="EC" id="7.1.1.2" evidence="2 16"/>
<dbReference type="PRINTS" id="PR01434">
    <property type="entry name" value="NADHDHGNASE5"/>
</dbReference>
<name>A0A286KAX4_9ANNE</name>
<keyword evidence="11 16" id="KW-0520">NAD</keyword>
<organism evidence="20">
    <name type="scientific">Mesenchytraeus hydrius</name>
    <dbReference type="NCBI Taxonomy" id="1797137"/>
    <lineage>
        <taxon>Eukaryota</taxon>
        <taxon>Metazoa</taxon>
        <taxon>Spiralia</taxon>
        <taxon>Lophotrochozoa</taxon>
        <taxon>Annelida</taxon>
        <taxon>Clitellata</taxon>
        <taxon>Oligochaeta</taxon>
        <taxon>Enchytraeida</taxon>
        <taxon>Enchytraeidae</taxon>
        <taxon>Mesenchytraeus</taxon>
    </lineage>
</organism>
<feature type="transmembrane region" description="Helical" evidence="16">
    <location>
        <begin position="378"/>
        <end position="403"/>
    </location>
</feature>
<dbReference type="PANTHER" id="PTHR42829:SF2">
    <property type="entry name" value="NADH-UBIQUINONE OXIDOREDUCTASE CHAIN 5"/>
    <property type="match status" value="1"/>
</dbReference>
<dbReference type="GO" id="GO:0005743">
    <property type="term" value="C:mitochondrial inner membrane"/>
    <property type="evidence" value="ECO:0007669"/>
    <property type="project" value="UniProtKB-SubCell"/>
</dbReference>
<comment type="function">
    <text evidence="16">Core subunit of the mitochondrial membrane respiratory chain NADH dehydrogenase (Complex I) which catalyzes electron transfer from NADH through the respiratory chain, using ubiquinone as an electron acceptor. Essential for the catalytic activity and assembly of complex I.</text>
</comment>
<evidence type="ECO:0000256" key="2">
    <source>
        <dbReference type="ARBA" id="ARBA00012944"/>
    </source>
</evidence>
<accession>A0A286KAX4</accession>
<dbReference type="AlphaFoldDB" id="A0A286KAX4"/>
<keyword evidence="10 16" id="KW-1133">Transmembrane helix</keyword>
<keyword evidence="12 16" id="KW-0830">Ubiquinone</keyword>
<evidence type="ECO:0000256" key="14">
    <source>
        <dbReference type="ARBA" id="ARBA00023136"/>
    </source>
</evidence>
<dbReference type="InterPro" id="IPR001750">
    <property type="entry name" value="ND/Mrp_TM"/>
</dbReference>
<feature type="transmembrane region" description="Helical" evidence="16">
    <location>
        <begin position="51"/>
        <end position="76"/>
    </location>
</feature>
<feature type="transmembrane region" description="Helical" evidence="16">
    <location>
        <begin position="483"/>
        <end position="501"/>
    </location>
</feature>
<evidence type="ECO:0000256" key="7">
    <source>
        <dbReference type="ARBA" id="ARBA00022792"/>
    </source>
</evidence>
<evidence type="ECO:0000256" key="6">
    <source>
        <dbReference type="ARBA" id="ARBA00022692"/>
    </source>
</evidence>
<evidence type="ECO:0000256" key="13">
    <source>
        <dbReference type="ARBA" id="ARBA00023128"/>
    </source>
</evidence>
<keyword evidence="5" id="KW-0679">Respiratory chain</keyword>
<feature type="transmembrane region" description="Helical" evidence="16">
    <location>
        <begin position="424"/>
        <end position="441"/>
    </location>
</feature>
<evidence type="ECO:0000256" key="9">
    <source>
        <dbReference type="ARBA" id="ARBA00022982"/>
    </source>
</evidence>
<keyword evidence="8" id="KW-1278">Translocase</keyword>
<feature type="transmembrane region" description="Helical" evidence="16">
    <location>
        <begin position="88"/>
        <end position="107"/>
    </location>
</feature>
<evidence type="ECO:0000256" key="3">
    <source>
        <dbReference type="ARBA" id="ARBA00021096"/>
    </source>
</evidence>